<protein>
    <submittedName>
        <fullName evidence="1">Uncharacterized protein</fullName>
    </submittedName>
</protein>
<keyword evidence="2" id="KW-1185">Reference proteome</keyword>
<organism evidence="1 2">
    <name type="scientific">Gellertiella hungarica</name>
    <dbReference type="NCBI Taxonomy" id="1572859"/>
    <lineage>
        <taxon>Bacteria</taxon>
        <taxon>Pseudomonadati</taxon>
        <taxon>Pseudomonadota</taxon>
        <taxon>Alphaproteobacteria</taxon>
        <taxon>Hyphomicrobiales</taxon>
        <taxon>Rhizobiaceae</taxon>
        <taxon>Gellertiella</taxon>
    </lineage>
</organism>
<dbReference type="RefSeq" id="WP_183365627.1">
    <property type="nucleotide sequence ID" value="NZ_JACIEZ010000002.1"/>
</dbReference>
<comment type="caution">
    <text evidence="1">The sequence shown here is derived from an EMBL/GenBank/DDBJ whole genome shotgun (WGS) entry which is preliminary data.</text>
</comment>
<dbReference type="Proteomes" id="UP000528286">
    <property type="component" value="Unassembled WGS sequence"/>
</dbReference>
<evidence type="ECO:0000313" key="2">
    <source>
        <dbReference type="Proteomes" id="UP000528286"/>
    </source>
</evidence>
<proteinExistence type="predicted"/>
<dbReference type="AlphaFoldDB" id="A0A7W6NKK5"/>
<sequence>MELLLITGRFQKNGPEGRPLFASYMLSLFKEGKPGFLNVQEPLFEWEDAAFPGPSSVVKVPRWKKANLRSNIERASSDMMAGILQPSFFEGIYWFAKEFRFQVP</sequence>
<gene>
    <name evidence="1" type="ORF">GGR23_001579</name>
</gene>
<reference evidence="1 2" key="1">
    <citation type="submission" date="2020-08" db="EMBL/GenBank/DDBJ databases">
        <title>Genomic Encyclopedia of Type Strains, Phase IV (KMG-IV): sequencing the most valuable type-strain genomes for metagenomic binning, comparative biology and taxonomic classification.</title>
        <authorList>
            <person name="Goeker M."/>
        </authorList>
    </citation>
    <scope>NUCLEOTIDE SEQUENCE [LARGE SCALE GENOMIC DNA]</scope>
    <source>
        <strain evidence="1 2">DSM 29853</strain>
    </source>
</reference>
<accession>A0A7W6NKK5</accession>
<dbReference type="EMBL" id="JACIEZ010000002">
    <property type="protein sequence ID" value="MBB4064402.1"/>
    <property type="molecule type" value="Genomic_DNA"/>
</dbReference>
<name>A0A7W6NKK5_9HYPH</name>
<evidence type="ECO:0000313" key="1">
    <source>
        <dbReference type="EMBL" id="MBB4064402.1"/>
    </source>
</evidence>